<dbReference type="InterPro" id="IPR027383">
    <property type="entry name" value="Znf_put"/>
</dbReference>
<evidence type="ECO:0000313" key="5">
    <source>
        <dbReference type="EMBL" id="NDL56927.1"/>
    </source>
</evidence>
<feature type="transmembrane region" description="Helical" evidence="3">
    <location>
        <begin position="240"/>
        <end position="262"/>
    </location>
</feature>
<feature type="transmembrane region" description="Helical" evidence="3">
    <location>
        <begin position="197"/>
        <end position="220"/>
    </location>
</feature>
<dbReference type="InterPro" id="IPR041916">
    <property type="entry name" value="Anti_sigma_zinc_sf"/>
</dbReference>
<feature type="transmembrane region" description="Helical" evidence="3">
    <location>
        <begin position="124"/>
        <end position="143"/>
    </location>
</feature>
<dbReference type="Pfam" id="PF13490">
    <property type="entry name" value="zf-HC2"/>
    <property type="match status" value="1"/>
</dbReference>
<evidence type="ECO:0000256" key="2">
    <source>
        <dbReference type="ARBA" id="ARBA00023163"/>
    </source>
</evidence>
<organism evidence="5 6">
    <name type="scientific">Phytoactinopolyspora mesophila</name>
    <dbReference type="NCBI Taxonomy" id="2650750"/>
    <lineage>
        <taxon>Bacteria</taxon>
        <taxon>Bacillati</taxon>
        <taxon>Actinomycetota</taxon>
        <taxon>Actinomycetes</taxon>
        <taxon>Jiangellales</taxon>
        <taxon>Jiangellaceae</taxon>
        <taxon>Phytoactinopolyspora</taxon>
    </lineage>
</organism>
<keyword evidence="1" id="KW-0805">Transcription regulation</keyword>
<sequence length="280" mass="28924">MTWHVSRLMIEAYVDDNVAEADAWSIEAHVMECEHCRRAVAAASAGQPRITAQLTSARTAVLDNLPAQGRIRRGTAIRALRMLLASGPAARGPWLLATLMTLALAVGLELTVGGTGLFGSTAPVLLLLAPVLPVLGVAVSYGSGLDDAYEVIATTPSGGLRLLLIRTAAVLAVTVPATVAAGLLADIGWSVTWLLPGLTLTVLTLLLGTSIGIGHAAAVIGSGWAVVVVSDIISDTGLTLLTETATAAWLAALGLGATAVVFRREAFNHLHPQIRTHSEA</sequence>
<keyword evidence="3" id="KW-0812">Transmembrane</keyword>
<feature type="domain" description="Putative zinc-finger" evidence="4">
    <location>
        <begin position="9"/>
        <end position="37"/>
    </location>
</feature>
<protein>
    <recommendedName>
        <fullName evidence="4">Putative zinc-finger domain-containing protein</fullName>
    </recommendedName>
</protein>
<keyword evidence="6" id="KW-1185">Reference proteome</keyword>
<dbReference type="RefSeq" id="WP_162449623.1">
    <property type="nucleotide sequence ID" value="NZ_WLZY01000002.1"/>
</dbReference>
<evidence type="ECO:0000256" key="1">
    <source>
        <dbReference type="ARBA" id="ARBA00023015"/>
    </source>
</evidence>
<keyword evidence="2" id="KW-0804">Transcription</keyword>
<dbReference type="Proteomes" id="UP000460435">
    <property type="component" value="Unassembled WGS sequence"/>
</dbReference>
<reference evidence="5 6" key="1">
    <citation type="submission" date="2019-11" db="EMBL/GenBank/DDBJ databases">
        <authorList>
            <person name="Li X.-J."/>
            <person name="Feng X.-M."/>
        </authorList>
    </citation>
    <scope>NUCLEOTIDE SEQUENCE [LARGE SCALE GENOMIC DNA]</scope>
    <source>
        <strain evidence="5 6">XMNu-373</strain>
    </source>
</reference>
<proteinExistence type="predicted"/>
<comment type="caution">
    <text evidence="5">The sequence shown here is derived from an EMBL/GenBank/DDBJ whole genome shotgun (WGS) entry which is preliminary data.</text>
</comment>
<gene>
    <name evidence="5" type="ORF">F7O44_07565</name>
</gene>
<evidence type="ECO:0000256" key="3">
    <source>
        <dbReference type="SAM" id="Phobius"/>
    </source>
</evidence>
<dbReference type="Gene3D" id="1.10.10.1320">
    <property type="entry name" value="Anti-sigma factor, zinc-finger domain"/>
    <property type="match status" value="1"/>
</dbReference>
<evidence type="ECO:0000313" key="6">
    <source>
        <dbReference type="Proteomes" id="UP000460435"/>
    </source>
</evidence>
<feature type="transmembrane region" description="Helical" evidence="3">
    <location>
        <begin position="92"/>
        <end position="112"/>
    </location>
</feature>
<name>A0A7K3M1K7_9ACTN</name>
<keyword evidence="3" id="KW-1133">Transmembrane helix</keyword>
<dbReference type="AlphaFoldDB" id="A0A7K3M1K7"/>
<keyword evidence="3" id="KW-0472">Membrane</keyword>
<accession>A0A7K3M1K7</accession>
<feature type="transmembrane region" description="Helical" evidence="3">
    <location>
        <begin position="163"/>
        <end position="185"/>
    </location>
</feature>
<dbReference type="EMBL" id="WLZY01000002">
    <property type="protein sequence ID" value="NDL56927.1"/>
    <property type="molecule type" value="Genomic_DNA"/>
</dbReference>
<evidence type="ECO:0000259" key="4">
    <source>
        <dbReference type="Pfam" id="PF13490"/>
    </source>
</evidence>